<sequence length="556" mass="61112">MTLRKEAKRSSRKVGNKSGHKTMTSCNDEEIANASQPGAPAKECKQAKPEAEHEKNPDPGRSPPKEGTSKGTDGSPSGKLERRASLRRKFGALLRGSADLPAAINRGLQPIRRSLSFSKDLHRSHESLKQPYRTSSVQWYNSLSSLAEDEHVDEIDTSYRVANASEQEIFDGRVQVTRTRSLVEKNPATSLRRRVNILSHPTVPPYGRHSDYYHSNIDLSNPPCEASSLPVLSRTIDADDGETKLPQGSLFKQQIFLFQSWKRATGQERMGELKIQCTKFVSATAGKFRRQAAFGDGYVIVAGQQVVGAGSTTVSASGDLPGRGTPSRRSSRDLSPSKKSPAATGQQDAAASHGSGNGAASTSGGSAAGGTGQDWRKLVGSIRRKVRRKTTQSNSEAALQETTNRNQDDFLKAAMRIFLVVSPPMGRVQLEYGTERESRTMKGRTKERRERKQSREYIRHQVAILSDKGRDGVLREIDGWREIWASVSERRGSEGFDGESDDGYTVGIIFGAMPTSQAETSEVFHFPAETFLCVLHVVVESYRPQQCLSIFRIISA</sequence>
<gene>
    <name evidence="2" type="ORF">DMN91_009179</name>
</gene>
<proteinExistence type="predicted"/>
<feature type="compositionally biased region" description="Polar residues" evidence="1">
    <location>
        <begin position="391"/>
        <end position="403"/>
    </location>
</feature>
<feature type="region of interest" description="Disordered" evidence="1">
    <location>
        <begin position="312"/>
        <end position="403"/>
    </location>
</feature>
<organism evidence="2 3">
    <name type="scientific">Ooceraea biroi</name>
    <name type="common">Clonal raider ant</name>
    <name type="synonym">Cerapachys biroi</name>
    <dbReference type="NCBI Taxonomy" id="2015173"/>
    <lineage>
        <taxon>Eukaryota</taxon>
        <taxon>Metazoa</taxon>
        <taxon>Ecdysozoa</taxon>
        <taxon>Arthropoda</taxon>
        <taxon>Hexapoda</taxon>
        <taxon>Insecta</taxon>
        <taxon>Pterygota</taxon>
        <taxon>Neoptera</taxon>
        <taxon>Endopterygota</taxon>
        <taxon>Hymenoptera</taxon>
        <taxon>Apocrita</taxon>
        <taxon>Aculeata</taxon>
        <taxon>Formicoidea</taxon>
        <taxon>Formicidae</taxon>
        <taxon>Dorylinae</taxon>
        <taxon>Ooceraea</taxon>
    </lineage>
</organism>
<evidence type="ECO:0000313" key="3">
    <source>
        <dbReference type="Proteomes" id="UP000279307"/>
    </source>
</evidence>
<dbReference type="OrthoDB" id="5585231at2759"/>
<dbReference type="AlphaFoldDB" id="A0A3L8DF58"/>
<feature type="compositionally biased region" description="Basic and acidic residues" evidence="1">
    <location>
        <begin position="42"/>
        <end position="68"/>
    </location>
</feature>
<feature type="compositionally biased region" description="Basic residues" evidence="1">
    <location>
        <begin position="10"/>
        <end position="20"/>
    </location>
</feature>
<evidence type="ECO:0000313" key="2">
    <source>
        <dbReference type="EMBL" id="RLU18822.1"/>
    </source>
</evidence>
<feature type="region of interest" description="Disordered" evidence="1">
    <location>
        <begin position="1"/>
        <end position="82"/>
    </location>
</feature>
<protein>
    <submittedName>
        <fullName evidence="2">Uncharacterized protein</fullName>
    </submittedName>
</protein>
<reference evidence="2 3" key="1">
    <citation type="journal article" date="2018" name="Genome Res.">
        <title>The genomic architecture and molecular evolution of ant odorant receptors.</title>
        <authorList>
            <person name="McKenzie S.K."/>
            <person name="Kronauer D.J.C."/>
        </authorList>
    </citation>
    <scope>NUCLEOTIDE SEQUENCE [LARGE SCALE GENOMIC DNA]</scope>
    <source>
        <strain evidence="2">Clonal line C1</strain>
    </source>
</reference>
<feature type="compositionally biased region" description="Low complexity" evidence="1">
    <location>
        <begin position="349"/>
        <end position="365"/>
    </location>
</feature>
<evidence type="ECO:0000256" key="1">
    <source>
        <dbReference type="SAM" id="MobiDB-lite"/>
    </source>
</evidence>
<accession>A0A3L8DF58</accession>
<name>A0A3L8DF58_OOCBI</name>
<dbReference type="EMBL" id="QOIP01000009">
    <property type="protein sequence ID" value="RLU18822.1"/>
    <property type="molecule type" value="Genomic_DNA"/>
</dbReference>
<comment type="caution">
    <text evidence="2">The sequence shown here is derived from an EMBL/GenBank/DDBJ whole genome shotgun (WGS) entry which is preliminary data.</text>
</comment>
<dbReference type="Proteomes" id="UP000279307">
    <property type="component" value="Chromosome 9"/>
</dbReference>